<sequence length="457" mass="51241">MIQLRLEKGRGETIVKTAKRLLTSLVIITLFLSLFPKTNFADDFLNLEGESAILIEAETGKILFQKYPDLMLPPASMTKMMTEYLVLEAVAQGKISWEQTTSISEFVYTISQFRELSNVPLRKDEQYTVKELYEAMAIYSANAATIALTELIAGSETNFVKMMNDKAAEMNLPDYKFVNSTGLNNSDLLGQHPQGTDANEENMLSARSLALLAYNLIKDYPEVLDTASIPFKIFREGTSDAIHMPNWNYMLPGLSQEYAGIDGLKTGMTDLAKNCFTGTAVRDGMRLISVVMKSPTRTSRFTDTKKIMDYGFSNFTIKELYGADYQIENASLLDVVKGKEKTVEIKSTDALKIVMKIGEEEFYKPVYYLNEELFTEDNELTAPINKGDKIGYMTAEYSGKESFGFITEAGEKLERVDVVTTADVEKAGWFTLMLRGIGEFFSNIWANIAQSISNLFA</sequence>
<evidence type="ECO:0000256" key="1">
    <source>
        <dbReference type="ARBA" id="ARBA00003217"/>
    </source>
</evidence>
<gene>
    <name evidence="17" type="ORF">CIB95_15790</name>
</gene>
<dbReference type="RefSeq" id="WP_094926737.1">
    <property type="nucleotide sequence ID" value="NZ_NPIA01000015.1"/>
</dbReference>
<keyword evidence="9" id="KW-0133">Cell shape</keyword>
<dbReference type="Gene3D" id="3.40.710.10">
    <property type="entry name" value="DD-peptidase/beta-lactamase superfamily"/>
    <property type="match status" value="1"/>
</dbReference>
<dbReference type="PANTHER" id="PTHR21581:SF11">
    <property type="entry name" value="D-ALANYL-D-ALANINE CARBOXYPEPTIDASE DACA"/>
    <property type="match status" value="1"/>
</dbReference>
<dbReference type="GO" id="GO:0009252">
    <property type="term" value="P:peptidoglycan biosynthetic process"/>
    <property type="evidence" value="ECO:0007669"/>
    <property type="project" value="UniProtKB-UniPathway"/>
</dbReference>
<dbReference type="EC" id="3.4.16.4" evidence="4"/>
<dbReference type="GO" id="GO:0071555">
    <property type="term" value="P:cell wall organization"/>
    <property type="evidence" value="ECO:0007669"/>
    <property type="project" value="UniProtKB-KW"/>
</dbReference>
<dbReference type="Pfam" id="PF07943">
    <property type="entry name" value="PBP5_C"/>
    <property type="match status" value="1"/>
</dbReference>
<keyword evidence="8" id="KW-0378">Hydrolase</keyword>
<dbReference type="GO" id="GO:0008360">
    <property type="term" value="P:regulation of cell shape"/>
    <property type="evidence" value="ECO:0007669"/>
    <property type="project" value="UniProtKB-KW"/>
</dbReference>
<feature type="active site" description="Acyl-ester intermediate" evidence="13">
    <location>
        <position position="76"/>
    </location>
</feature>
<feature type="active site" evidence="13">
    <location>
        <position position="140"/>
    </location>
</feature>
<name>A0A263BQ66_9BACI</name>
<evidence type="ECO:0000259" key="16">
    <source>
        <dbReference type="SMART" id="SM00936"/>
    </source>
</evidence>
<comment type="catalytic activity">
    <reaction evidence="12">
        <text>Preferential cleavage: (Ac)2-L-Lys-D-Ala-|-D-Ala. Also transpeptidation of peptidyl-alanyl moieties that are N-acyl substituents of D-alanine.</text>
        <dbReference type="EC" id="3.4.16.4"/>
    </reaction>
</comment>
<comment type="caution">
    <text evidence="17">The sequence shown here is derived from an EMBL/GenBank/DDBJ whole genome shotgun (WGS) entry which is preliminary data.</text>
</comment>
<evidence type="ECO:0000313" key="18">
    <source>
        <dbReference type="Proteomes" id="UP000217083"/>
    </source>
</evidence>
<evidence type="ECO:0000256" key="9">
    <source>
        <dbReference type="ARBA" id="ARBA00022960"/>
    </source>
</evidence>
<evidence type="ECO:0000256" key="13">
    <source>
        <dbReference type="PIRSR" id="PIRSR618044-1"/>
    </source>
</evidence>
<dbReference type="AlphaFoldDB" id="A0A263BQ66"/>
<organism evidence="17 18">
    <name type="scientific">Lottiidibacillus patelloidae</name>
    <dbReference type="NCBI Taxonomy" id="2670334"/>
    <lineage>
        <taxon>Bacteria</taxon>
        <taxon>Bacillati</taxon>
        <taxon>Bacillota</taxon>
        <taxon>Bacilli</taxon>
        <taxon>Bacillales</taxon>
        <taxon>Bacillaceae</taxon>
        <taxon>Lottiidibacillus</taxon>
    </lineage>
</organism>
<keyword evidence="5 17" id="KW-0121">Carboxypeptidase</keyword>
<keyword evidence="6" id="KW-0645">Protease</keyword>
<comment type="similarity">
    <text evidence="3 15">Belongs to the peptidase S11 family.</text>
</comment>
<dbReference type="InterPro" id="IPR001967">
    <property type="entry name" value="Peptidase_S11_N"/>
</dbReference>
<dbReference type="InterPro" id="IPR015956">
    <property type="entry name" value="Peniciliin-bd_prot_C_sf"/>
</dbReference>
<dbReference type="UniPathway" id="UPA00219"/>
<protein>
    <recommendedName>
        <fullName evidence="4">serine-type D-Ala-D-Ala carboxypeptidase</fullName>
        <ecNumber evidence="4">3.4.16.4</ecNumber>
    </recommendedName>
</protein>
<feature type="domain" description="Peptidase S11 D-Ala-D-Ala carboxypeptidase A C-terminal" evidence="16">
    <location>
        <begin position="315"/>
        <end position="426"/>
    </location>
</feature>
<evidence type="ECO:0000256" key="12">
    <source>
        <dbReference type="ARBA" id="ARBA00034000"/>
    </source>
</evidence>
<dbReference type="InterPro" id="IPR012338">
    <property type="entry name" value="Beta-lactam/transpept-like"/>
</dbReference>
<evidence type="ECO:0000256" key="11">
    <source>
        <dbReference type="ARBA" id="ARBA00023316"/>
    </source>
</evidence>
<dbReference type="Pfam" id="PF00768">
    <property type="entry name" value="Peptidase_S11"/>
    <property type="match status" value="1"/>
</dbReference>
<evidence type="ECO:0000256" key="2">
    <source>
        <dbReference type="ARBA" id="ARBA00004752"/>
    </source>
</evidence>
<dbReference type="InterPro" id="IPR012907">
    <property type="entry name" value="Peptidase_S11_C"/>
</dbReference>
<dbReference type="Proteomes" id="UP000217083">
    <property type="component" value="Unassembled WGS sequence"/>
</dbReference>
<dbReference type="GO" id="GO:0009002">
    <property type="term" value="F:serine-type D-Ala-D-Ala carboxypeptidase activity"/>
    <property type="evidence" value="ECO:0007669"/>
    <property type="project" value="UniProtKB-EC"/>
</dbReference>
<dbReference type="EMBL" id="NPIA01000015">
    <property type="protein sequence ID" value="OZM55732.1"/>
    <property type="molecule type" value="Genomic_DNA"/>
</dbReference>
<dbReference type="InterPro" id="IPR037167">
    <property type="entry name" value="Peptidase_S11_C_sf"/>
</dbReference>
<evidence type="ECO:0000256" key="15">
    <source>
        <dbReference type="RuleBase" id="RU004016"/>
    </source>
</evidence>
<evidence type="ECO:0000256" key="10">
    <source>
        <dbReference type="ARBA" id="ARBA00022984"/>
    </source>
</evidence>
<feature type="active site" description="Proton acceptor" evidence="13">
    <location>
        <position position="79"/>
    </location>
</feature>
<dbReference type="Gene3D" id="2.60.410.10">
    <property type="entry name" value="D-Ala-D-Ala carboxypeptidase, C-terminal domain"/>
    <property type="match status" value="1"/>
</dbReference>
<keyword evidence="18" id="KW-1185">Reference proteome</keyword>
<comment type="pathway">
    <text evidence="2">Cell wall biogenesis; peptidoglycan biosynthesis.</text>
</comment>
<evidence type="ECO:0000256" key="7">
    <source>
        <dbReference type="ARBA" id="ARBA00022729"/>
    </source>
</evidence>
<dbReference type="SMART" id="SM00936">
    <property type="entry name" value="PBP5_C"/>
    <property type="match status" value="1"/>
</dbReference>
<dbReference type="SUPFAM" id="SSF56601">
    <property type="entry name" value="beta-lactamase/transpeptidase-like"/>
    <property type="match status" value="1"/>
</dbReference>
<dbReference type="SUPFAM" id="SSF69189">
    <property type="entry name" value="Penicillin-binding protein associated domain"/>
    <property type="match status" value="1"/>
</dbReference>
<feature type="binding site" evidence="14">
    <location>
        <position position="265"/>
    </location>
    <ligand>
        <name>substrate</name>
    </ligand>
</feature>
<evidence type="ECO:0000256" key="5">
    <source>
        <dbReference type="ARBA" id="ARBA00022645"/>
    </source>
</evidence>
<dbReference type="PRINTS" id="PR00725">
    <property type="entry name" value="DADACBPTASE1"/>
</dbReference>
<proteinExistence type="inferred from homology"/>
<dbReference type="PANTHER" id="PTHR21581">
    <property type="entry name" value="D-ALANYL-D-ALANINE CARBOXYPEPTIDASE"/>
    <property type="match status" value="1"/>
</dbReference>
<keyword evidence="11" id="KW-0961">Cell wall biogenesis/degradation</keyword>
<evidence type="ECO:0000256" key="4">
    <source>
        <dbReference type="ARBA" id="ARBA00012448"/>
    </source>
</evidence>
<comment type="function">
    <text evidence="1">Removes C-terminal D-alanyl residues from sugar-peptide cell wall precursors.</text>
</comment>
<dbReference type="InterPro" id="IPR018044">
    <property type="entry name" value="Peptidase_S11"/>
</dbReference>
<evidence type="ECO:0000256" key="14">
    <source>
        <dbReference type="PIRSR" id="PIRSR618044-2"/>
    </source>
</evidence>
<accession>A0A263BQ66</accession>
<dbReference type="GO" id="GO:0006508">
    <property type="term" value="P:proteolysis"/>
    <property type="evidence" value="ECO:0007669"/>
    <property type="project" value="UniProtKB-KW"/>
</dbReference>
<reference evidence="17 18" key="2">
    <citation type="submission" date="2017-09" db="EMBL/GenBank/DDBJ databases">
        <title>Bacillus patelloidae sp. nov., isolated from the intestinal tract of a marine limpet.</title>
        <authorList>
            <person name="Liu R."/>
            <person name="Dong C."/>
            <person name="Shao Z."/>
        </authorList>
    </citation>
    <scope>NUCLEOTIDE SEQUENCE [LARGE SCALE GENOMIC DNA]</scope>
    <source>
        <strain evidence="17 18">SA5d-4</strain>
    </source>
</reference>
<evidence type="ECO:0000313" key="17">
    <source>
        <dbReference type="EMBL" id="OZM55732.1"/>
    </source>
</evidence>
<keyword evidence="10" id="KW-0573">Peptidoglycan synthesis</keyword>
<keyword evidence="7" id="KW-0732">Signal</keyword>
<evidence type="ECO:0000256" key="6">
    <source>
        <dbReference type="ARBA" id="ARBA00022670"/>
    </source>
</evidence>
<evidence type="ECO:0000256" key="8">
    <source>
        <dbReference type="ARBA" id="ARBA00022801"/>
    </source>
</evidence>
<evidence type="ECO:0000256" key="3">
    <source>
        <dbReference type="ARBA" id="ARBA00007164"/>
    </source>
</evidence>
<reference evidence="18" key="1">
    <citation type="submission" date="2017-08" db="EMBL/GenBank/DDBJ databases">
        <authorList>
            <person name="Huang Z."/>
        </authorList>
    </citation>
    <scope>NUCLEOTIDE SEQUENCE [LARGE SCALE GENOMIC DNA]</scope>
    <source>
        <strain evidence="18">SA5d-4</strain>
    </source>
</reference>